<name>A0A2C5WYF5_9PEZI</name>
<proteinExistence type="predicted"/>
<sequence length="161" mass="19080">MPVILEGQNWKEWESNFLMQIQNEGLQYLLAENPMEGVEREKKDGDNKKQKDEELAKRILELSLNENFRSLVRDEETLSKAYKKLKKACPIDTTDENFDEMRRILQSPLVKGMTILQSWMHYETIFERYHKADKIPESVILKTFLRWPGGAAERTTSRRMK</sequence>
<dbReference type="AlphaFoldDB" id="A0A2C5WYF5"/>
<evidence type="ECO:0000313" key="2">
    <source>
        <dbReference type="Proteomes" id="UP000222788"/>
    </source>
</evidence>
<protein>
    <submittedName>
        <fullName evidence="1">Uncharacterized protein</fullName>
    </submittedName>
</protein>
<dbReference type="Proteomes" id="UP000222788">
    <property type="component" value="Unassembled WGS sequence"/>
</dbReference>
<organism evidence="1 2">
    <name type="scientific">Ceratocystis fimbriata CBS 114723</name>
    <dbReference type="NCBI Taxonomy" id="1035309"/>
    <lineage>
        <taxon>Eukaryota</taxon>
        <taxon>Fungi</taxon>
        <taxon>Dikarya</taxon>
        <taxon>Ascomycota</taxon>
        <taxon>Pezizomycotina</taxon>
        <taxon>Sordariomycetes</taxon>
        <taxon>Hypocreomycetidae</taxon>
        <taxon>Microascales</taxon>
        <taxon>Ceratocystidaceae</taxon>
        <taxon>Ceratocystis</taxon>
    </lineage>
</organism>
<reference evidence="1 2" key="2">
    <citation type="journal article" date="2013" name="IMA Fungus">
        <title>IMA Genome-F 1: Ceratocystis fimbriata: Draft nuclear genome sequence for the plant pathogen, Ceratocystis fimbriata.</title>
        <authorList>
            <person name="Wilken P.M."/>
            <person name="Steenkamp E.T."/>
            <person name="Wingfield M.J."/>
            <person name="de Beer Z.W."/>
            <person name="Wingfield B.D."/>
        </authorList>
    </citation>
    <scope>NUCLEOTIDE SEQUENCE [LARGE SCALE GENOMIC DNA]</scope>
    <source>
        <strain evidence="1 2">CBS 114723</strain>
    </source>
</reference>
<comment type="caution">
    <text evidence="1">The sequence shown here is derived from an EMBL/GenBank/DDBJ whole genome shotgun (WGS) entry which is preliminary data.</text>
</comment>
<reference evidence="1 2" key="1">
    <citation type="journal article" date="2013" name="Fungal Biol.">
        <title>Analysis of microsatellite markers in the genome of the plant pathogen Ceratocystis fimbriata.</title>
        <authorList>
            <person name="Simpson M.C."/>
            <person name="Wilken P.M."/>
            <person name="Coetzee M.P."/>
            <person name="Wingfield M.J."/>
            <person name="Wingfield B.D."/>
        </authorList>
    </citation>
    <scope>NUCLEOTIDE SEQUENCE [LARGE SCALE GENOMIC DNA]</scope>
    <source>
        <strain evidence="1 2">CBS 114723</strain>
    </source>
</reference>
<dbReference type="EMBL" id="APWK03000115">
    <property type="protein sequence ID" value="PHH50740.1"/>
    <property type="molecule type" value="Genomic_DNA"/>
</dbReference>
<accession>A0A2C5WYF5</accession>
<gene>
    <name evidence="1" type="ORF">CFIMG_005101RAa</name>
</gene>
<evidence type="ECO:0000313" key="1">
    <source>
        <dbReference type="EMBL" id="PHH50740.1"/>
    </source>
</evidence>
<keyword evidence="2" id="KW-1185">Reference proteome</keyword>